<dbReference type="EMBL" id="KZ308252">
    <property type="protein sequence ID" value="KAG8225754.1"/>
    <property type="molecule type" value="Genomic_DNA"/>
</dbReference>
<gene>
    <name evidence="1" type="ORF">J437_LFUL005713</name>
</gene>
<proteinExistence type="predicted"/>
<dbReference type="AlphaFoldDB" id="A0A8K0NZM5"/>
<accession>A0A8K0NZM5</accession>
<evidence type="ECO:0000313" key="2">
    <source>
        <dbReference type="Proteomes" id="UP000792457"/>
    </source>
</evidence>
<protein>
    <submittedName>
        <fullName evidence="1">Uncharacterized protein</fullName>
    </submittedName>
</protein>
<comment type="caution">
    <text evidence="1">The sequence shown here is derived from an EMBL/GenBank/DDBJ whole genome shotgun (WGS) entry which is preliminary data.</text>
</comment>
<reference evidence="1" key="1">
    <citation type="submission" date="2013-04" db="EMBL/GenBank/DDBJ databases">
        <authorList>
            <person name="Qu J."/>
            <person name="Murali S.C."/>
            <person name="Bandaranaike D."/>
            <person name="Bellair M."/>
            <person name="Blankenburg K."/>
            <person name="Chao H."/>
            <person name="Dinh H."/>
            <person name="Doddapaneni H."/>
            <person name="Downs B."/>
            <person name="Dugan-Rocha S."/>
            <person name="Elkadiri S."/>
            <person name="Gnanaolivu R.D."/>
            <person name="Hernandez B."/>
            <person name="Javaid M."/>
            <person name="Jayaseelan J.C."/>
            <person name="Lee S."/>
            <person name="Li M."/>
            <person name="Ming W."/>
            <person name="Munidasa M."/>
            <person name="Muniz J."/>
            <person name="Nguyen L."/>
            <person name="Ongeri F."/>
            <person name="Osuji N."/>
            <person name="Pu L.-L."/>
            <person name="Puazo M."/>
            <person name="Qu C."/>
            <person name="Quiroz J."/>
            <person name="Raj R."/>
            <person name="Weissenberger G."/>
            <person name="Xin Y."/>
            <person name="Zou X."/>
            <person name="Han Y."/>
            <person name="Richards S."/>
            <person name="Worley K."/>
            <person name="Muzny D."/>
            <person name="Gibbs R."/>
        </authorList>
    </citation>
    <scope>NUCLEOTIDE SEQUENCE</scope>
    <source>
        <strain evidence="1">Sampled in the wild</strain>
    </source>
</reference>
<organism evidence="1 2">
    <name type="scientific">Ladona fulva</name>
    <name type="common">Scarce chaser dragonfly</name>
    <name type="synonym">Libellula fulva</name>
    <dbReference type="NCBI Taxonomy" id="123851"/>
    <lineage>
        <taxon>Eukaryota</taxon>
        <taxon>Metazoa</taxon>
        <taxon>Ecdysozoa</taxon>
        <taxon>Arthropoda</taxon>
        <taxon>Hexapoda</taxon>
        <taxon>Insecta</taxon>
        <taxon>Pterygota</taxon>
        <taxon>Palaeoptera</taxon>
        <taxon>Odonata</taxon>
        <taxon>Epiprocta</taxon>
        <taxon>Anisoptera</taxon>
        <taxon>Libelluloidea</taxon>
        <taxon>Libellulidae</taxon>
        <taxon>Ladona</taxon>
    </lineage>
</organism>
<reference evidence="1" key="2">
    <citation type="submission" date="2017-10" db="EMBL/GenBank/DDBJ databases">
        <title>Ladona fulva Genome sequencing and assembly.</title>
        <authorList>
            <person name="Murali S."/>
            <person name="Richards S."/>
            <person name="Bandaranaike D."/>
            <person name="Bellair M."/>
            <person name="Blankenburg K."/>
            <person name="Chao H."/>
            <person name="Dinh H."/>
            <person name="Doddapaneni H."/>
            <person name="Dugan-Rocha S."/>
            <person name="Elkadiri S."/>
            <person name="Gnanaolivu R."/>
            <person name="Hernandez B."/>
            <person name="Skinner E."/>
            <person name="Javaid M."/>
            <person name="Lee S."/>
            <person name="Li M."/>
            <person name="Ming W."/>
            <person name="Munidasa M."/>
            <person name="Muniz J."/>
            <person name="Nguyen L."/>
            <person name="Hughes D."/>
            <person name="Osuji N."/>
            <person name="Pu L.-L."/>
            <person name="Puazo M."/>
            <person name="Qu C."/>
            <person name="Quiroz J."/>
            <person name="Raj R."/>
            <person name="Weissenberger G."/>
            <person name="Xin Y."/>
            <person name="Zou X."/>
            <person name="Han Y."/>
            <person name="Worley K."/>
            <person name="Muzny D."/>
            <person name="Gibbs R."/>
        </authorList>
    </citation>
    <scope>NUCLEOTIDE SEQUENCE</scope>
    <source>
        <strain evidence="1">Sampled in the wild</strain>
    </source>
</reference>
<dbReference type="Proteomes" id="UP000792457">
    <property type="component" value="Unassembled WGS sequence"/>
</dbReference>
<evidence type="ECO:0000313" key="1">
    <source>
        <dbReference type="EMBL" id="KAG8225754.1"/>
    </source>
</evidence>
<sequence>MIVISRDVEKLVHEGIEKVTPQRWADIVRHIEKELGDAWKNEGILEECMEQMFSHASLDLVVNGDL</sequence>
<keyword evidence="2" id="KW-1185">Reference proteome</keyword>
<name>A0A8K0NZM5_LADFU</name>